<accession>E8X2V5</accession>
<keyword evidence="2" id="KW-1185">Reference proteome</keyword>
<dbReference type="AlphaFoldDB" id="E8X2V5"/>
<gene>
    <name evidence="1" type="ordered locus">AciX9_1026</name>
</gene>
<sequence length="258" mass="27809">MKGLNISIGTSSQHDSSNGWSSLITPDVAWRFNSHFSADATVPIYTYINVQQNKGTKARPVYVFANEKFTPGDAALNSHYETSFNLLDYNLTATLGLPSGSQDDGLGAGQVTYNFNNHFERAFGIISPDVEIGLGDSSQLVGDRVRKSYTAVGTLAHFQAGASIALTHNMNFEAEAYEELPLDAGTVYSTTGRGKKKVTTSAHTGGTEDNGFLNTLDIPLNGHVVVSGFYNRSLRSKIDTAGFSLTFLLRSPPADVVR</sequence>
<protein>
    <submittedName>
        <fullName evidence="1">Uncharacterized protein</fullName>
    </submittedName>
</protein>
<dbReference type="KEGG" id="acm:AciX9_1026"/>
<evidence type="ECO:0000313" key="2">
    <source>
        <dbReference type="Proteomes" id="UP000000343"/>
    </source>
</evidence>
<dbReference type="EMBL" id="CP002480">
    <property type="protein sequence ID" value="ADW68089.1"/>
    <property type="molecule type" value="Genomic_DNA"/>
</dbReference>
<dbReference type="PaxDb" id="1198114-AciX9_1026"/>
<evidence type="ECO:0000313" key="1">
    <source>
        <dbReference type="EMBL" id="ADW68089.1"/>
    </source>
</evidence>
<dbReference type="RefSeq" id="WP_013579412.1">
    <property type="nucleotide sequence ID" value="NC_015064.1"/>
</dbReference>
<organism evidence="2">
    <name type="scientific">Granulicella tundricola (strain ATCC BAA-1859 / DSM 23138 / MP5ACTX9)</name>
    <dbReference type="NCBI Taxonomy" id="1198114"/>
    <lineage>
        <taxon>Bacteria</taxon>
        <taxon>Pseudomonadati</taxon>
        <taxon>Acidobacteriota</taxon>
        <taxon>Terriglobia</taxon>
        <taxon>Terriglobales</taxon>
        <taxon>Acidobacteriaceae</taxon>
        <taxon>Granulicella</taxon>
    </lineage>
</organism>
<dbReference type="OrthoDB" id="108296at2"/>
<dbReference type="Proteomes" id="UP000000343">
    <property type="component" value="Chromosome"/>
</dbReference>
<dbReference type="HOGENOM" id="CLU_1076727_0_0_0"/>
<proteinExistence type="predicted"/>
<reference evidence="2" key="1">
    <citation type="submission" date="2011-01" db="EMBL/GenBank/DDBJ databases">
        <title>Complete sequence of chromosome of Acidobacterium sp. MP5ACTX9.</title>
        <authorList>
            <consortium name="US DOE Joint Genome Institute"/>
            <person name="Lucas S."/>
            <person name="Copeland A."/>
            <person name="Lapidus A."/>
            <person name="Cheng J.-F."/>
            <person name="Goodwin L."/>
            <person name="Pitluck S."/>
            <person name="Teshima H."/>
            <person name="Detter J.C."/>
            <person name="Han C."/>
            <person name="Tapia R."/>
            <person name="Land M."/>
            <person name="Hauser L."/>
            <person name="Kyrpides N."/>
            <person name="Ivanova N."/>
            <person name="Ovchinnikova G."/>
            <person name="Pagani I."/>
            <person name="Rawat S.R."/>
            <person name="Mannisto M."/>
            <person name="Haggblom M.M."/>
            <person name="Woyke T."/>
        </authorList>
    </citation>
    <scope>NUCLEOTIDE SEQUENCE [LARGE SCALE GENOMIC DNA]</scope>
    <source>
        <strain evidence="2">MP5ACTX9</strain>
    </source>
</reference>
<name>E8X2V5_GRATM</name>